<evidence type="ECO:0000259" key="2">
    <source>
        <dbReference type="PROSITE" id="PS50937"/>
    </source>
</evidence>
<evidence type="ECO:0000313" key="4">
    <source>
        <dbReference type="Proteomes" id="UP000676246"/>
    </source>
</evidence>
<keyword evidence="4" id="KW-1185">Reference proteome</keyword>
<dbReference type="SUPFAM" id="SSF46955">
    <property type="entry name" value="Putative DNA-binding domain"/>
    <property type="match status" value="1"/>
</dbReference>
<dbReference type="RefSeq" id="WP_210856710.1">
    <property type="nucleotide sequence ID" value="NZ_JAGQDD010000022.1"/>
</dbReference>
<accession>A0A940YAK5</accession>
<dbReference type="Proteomes" id="UP000676246">
    <property type="component" value="Unassembled WGS sequence"/>
</dbReference>
<dbReference type="CDD" id="cd04776">
    <property type="entry name" value="HTH_GnyR"/>
    <property type="match status" value="1"/>
</dbReference>
<dbReference type="GO" id="GO:0003677">
    <property type="term" value="F:DNA binding"/>
    <property type="evidence" value="ECO:0007669"/>
    <property type="project" value="UniProtKB-KW"/>
</dbReference>
<dbReference type="PROSITE" id="PS50937">
    <property type="entry name" value="HTH_MERR_2"/>
    <property type="match status" value="1"/>
</dbReference>
<dbReference type="InterPro" id="IPR000551">
    <property type="entry name" value="MerR-type_HTH_dom"/>
</dbReference>
<evidence type="ECO:0000313" key="3">
    <source>
        <dbReference type="EMBL" id="MBQ0933009.1"/>
    </source>
</evidence>
<dbReference type="Pfam" id="PF13411">
    <property type="entry name" value="MerR_1"/>
    <property type="match status" value="1"/>
</dbReference>
<reference evidence="3 4" key="1">
    <citation type="submission" date="2021-04" db="EMBL/GenBank/DDBJ databases">
        <title>The genome sequence of Ideonella sp. 3Y2.</title>
        <authorList>
            <person name="Liu Y."/>
        </authorList>
    </citation>
    <scope>NUCLEOTIDE SEQUENCE [LARGE SCALE GENOMIC DNA]</scope>
    <source>
        <strain evidence="3 4">3Y2</strain>
    </source>
</reference>
<organism evidence="3 4">
    <name type="scientific">Ideonella alba</name>
    <dbReference type="NCBI Taxonomy" id="2824118"/>
    <lineage>
        <taxon>Bacteria</taxon>
        <taxon>Pseudomonadati</taxon>
        <taxon>Pseudomonadota</taxon>
        <taxon>Betaproteobacteria</taxon>
        <taxon>Burkholderiales</taxon>
        <taxon>Sphaerotilaceae</taxon>
        <taxon>Ideonella</taxon>
    </lineage>
</organism>
<name>A0A940YAK5_9BURK</name>
<dbReference type="SMART" id="SM00422">
    <property type="entry name" value="HTH_MERR"/>
    <property type="match status" value="1"/>
</dbReference>
<dbReference type="InterPro" id="IPR009061">
    <property type="entry name" value="DNA-bd_dom_put_sf"/>
</dbReference>
<dbReference type="AlphaFoldDB" id="A0A940YAK5"/>
<dbReference type="EMBL" id="JAGQDD010000022">
    <property type="protein sequence ID" value="MBQ0933009.1"/>
    <property type="molecule type" value="Genomic_DNA"/>
</dbReference>
<evidence type="ECO:0000256" key="1">
    <source>
        <dbReference type="ARBA" id="ARBA00023125"/>
    </source>
</evidence>
<dbReference type="InterPro" id="IPR047057">
    <property type="entry name" value="MerR_fam"/>
</dbReference>
<proteinExistence type="predicted"/>
<gene>
    <name evidence="3" type="ORF">KAK03_21270</name>
</gene>
<dbReference type="Gene3D" id="1.10.1660.10">
    <property type="match status" value="1"/>
</dbReference>
<feature type="domain" description="HTH merR-type" evidence="2">
    <location>
        <begin position="23"/>
        <end position="90"/>
    </location>
</feature>
<sequence>MSPARPATAVRPRAPVDDAGTRTFTITELAQEFDITPRAIRFYEDVGLLEPARSGRNRVYTHRDRTRLKLTLRGKRLGLSLLEIKQLVDMYDSGTDDRPQLEAFLLVLGEHRRQLEQQLGDIEVTLAEIGQHEARCRSLLGLAVPARRRRTPRGG</sequence>
<protein>
    <submittedName>
        <fullName evidence="3">MerR family DNA-binding transcriptional regulator</fullName>
    </submittedName>
</protein>
<dbReference type="PANTHER" id="PTHR30204">
    <property type="entry name" value="REDOX-CYCLING DRUG-SENSING TRANSCRIPTIONAL ACTIVATOR SOXR"/>
    <property type="match status" value="1"/>
</dbReference>
<comment type="caution">
    <text evidence="3">The sequence shown here is derived from an EMBL/GenBank/DDBJ whole genome shotgun (WGS) entry which is preliminary data.</text>
</comment>
<keyword evidence="1 3" id="KW-0238">DNA-binding</keyword>
<dbReference type="PANTHER" id="PTHR30204:SF58">
    <property type="entry name" value="HTH-TYPE TRANSCRIPTIONAL REGULATOR YFMP"/>
    <property type="match status" value="1"/>
</dbReference>
<dbReference type="GO" id="GO:0003700">
    <property type="term" value="F:DNA-binding transcription factor activity"/>
    <property type="evidence" value="ECO:0007669"/>
    <property type="project" value="InterPro"/>
</dbReference>